<organism evidence="1 2">
    <name type="scientific">Tepidamorphus gemmatus</name>
    <dbReference type="NCBI Taxonomy" id="747076"/>
    <lineage>
        <taxon>Bacteria</taxon>
        <taxon>Pseudomonadati</taxon>
        <taxon>Pseudomonadota</taxon>
        <taxon>Alphaproteobacteria</taxon>
        <taxon>Hyphomicrobiales</taxon>
        <taxon>Tepidamorphaceae</taxon>
        <taxon>Tepidamorphus</taxon>
    </lineage>
</organism>
<dbReference type="Proteomes" id="UP000295678">
    <property type="component" value="Unassembled WGS sequence"/>
</dbReference>
<keyword evidence="2" id="KW-1185">Reference proteome</keyword>
<accession>A0A4R3MB69</accession>
<comment type="caution">
    <text evidence="1">The sequence shown here is derived from an EMBL/GenBank/DDBJ whole genome shotgun (WGS) entry which is preliminary data.</text>
</comment>
<evidence type="ECO:0008006" key="3">
    <source>
        <dbReference type="Google" id="ProtNLM"/>
    </source>
</evidence>
<dbReference type="OrthoDB" id="7861975at2"/>
<dbReference type="EMBL" id="SMAK01000006">
    <property type="protein sequence ID" value="TCT09973.1"/>
    <property type="molecule type" value="Genomic_DNA"/>
</dbReference>
<reference evidence="1 2" key="1">
    <citation type="submission" date="2019-03" db="EMBL/GenBank/DDBJ databases">
        <title>Genomic Encyclopedia of Type Strains, Phase IV (KMG-IV): sequencing the most valuable type-strain genomes for metagenomic binning, comparative biology and taxonomic classification.</title>
        <authorList>
            <person name="Goeker M."/>
        </authorList>
    </citation>
    <scope>NUCLEOTIDE SEQUENCE [LARGE SCALE GENOMIC DNA]</scope>
    <source>
        <strain evidence="1 2">DSM 19345</strain>
    </source>
</reference>
<protein>
    <recommendedName>
        <fullName evidence="3">DUF1127 domain-containing protein</fullName>
    </recommendedName>
</protein>
<dbReference type="AlphaFoldDB" id="A0A4R3MB69"/>
<evidence type="ECO:0000313" key="2">
    <source>
        <dbReference type="Proteomes" id="UP000295678"/>
    </source>
</evidence>
<proteinExistence type="predicted"/>
<sequence length="92" mass="10230">MHTTPTAIRAATLSALAAAAVRSASRLWTAWRHRRELLMLVAADDRMLADIGLRRSDLNAALSLPVSEDPSAHLVRARQERLGYRARQRIGM</sequence>
<dbReference type="RefSeq" id="WP_132806797.1">
    <property type="nucleotide sequence ID" value="NZ_SMAK01000006.1"/>
</dbReference>
<name>A0A4R3MB69_9HYPH</name>
<gene>
    <name evidence="1" type="ORF">EDC22_106168</name>
</gene>
<evidence type="ECO:0000313" key="1">
    <source>
        <dbReference type="EMBL" id="TCT09973.1"/>
    </source>
</evidence>